<organism evidence="1 2">
    <name type="scientific">Candida maltosa (strain Xu316)</name>
    <name type="common">Yeast</name>
    <dbReference type="NCBI Taxonomy" id="1245528"/>
    <lineage>
        <taxon>Eukaryota</taxon>
        <taxon>Fungi</taxon>
        <taxon>Dikarya</taxon>
        <taxon>Ascomycota</taxon>
        <taxon>Saccharomycotina</taxon>
        <taxon>Pichiomycetes</taxon>
        <taxon>Debaryomycetaceae</taxon>
        <taxon>Candida/Lodderomyces clade</taxon>
        <taxon>Candida</taxon>
    </lineage>
</organism>
<dbReference type="HOGENOM" id="CLU_3426854_0_0_1"/>
<keyword evidence="2" id="KW-1185">Reference proteome</keyword>
<dbReference type="AlphaFoldDB" id="M3K037"/>
<evidence type="ECO:0000313" key="1">
    <source>
        <dbReference type="EMBL" id="EMG48024.1"/>
    </source>
</evidence>
<dbReference type="EMBL" id="AOGT01001303">
    <property type="protein sequence ID" value="EMG48024.1"/>
    <property type="molecule type" value="Genomic_DNA"/>
</dbReference>
<proteinExistence type="predicted"/>
<comment type="caution">
    <text evidence="1">The sequence shown here is derived from an EMBL/GenBank/DDBJ whole genome shotgun (WGS) entry which is preliminary data.</text>
</comment>
<accession>M3K037</accession>
<evidence type="ECO:0000313" key="2">
    <source>
        <dbReference type="Proteomes" id="UP000011777"/>
    </source>
</evidence>
<name>M3K037_CANMX</name>
<gene>
    <name evidence="1" type="ORF">G210_1474</name>
</gene>
<protein>
    <submittedName>
        <fullName evidence="1">Uncharacterized protein</fullName>
    </submittedName>
</protein>
<dbReference type="Proteomes" id="UP000011777">
    <property type="component" value="Unassembled WGS sequence"/>
</dbReference>
<sequence length="21" mass="2605">MKMKSEMKMKLRNEGKLIYVF</sequence>
<reference evidence="1 2" key="1">
    <citation type="submission" date="2013-02" db="EMBL/GenBank/DDBJ databases">
        <title>Genome sequence of Candida maltosa Xu316, a potential industrial strain for xylitol and ethanol production.</title>
        <authorList>
            <person name="Yu J."/>
            <person name="Wang Q."/>
            <person name="Geng X."/>
            <person name="Bao W."/>
            <person name="He P."/>
            <person name="Cai J."/>
        </authorList>
    </citation>
    <scope>NUCLEOTIDE SEQUENCE [LARGE SCALE GENOMIC DNA]</scope>
    <source>
        <strain evidence="2">Xu316</strain>
    </source>
</reference>